<comment type="caution">
    <text evidence="4">The sequence shown here is derived from an EMBL/GenBank/DDBJ whole genome shotgun (WGS) entry which is preliminary data.</text>
</comment>
<keyword evidence="5" id="KW-1185">Reference proteome</keyword>
<evidence type="ECO:0000256" key="1">
    <source>
        <dbReference type="PROSITE-ProRule" id="PRU00169"/>
    </source>
</evidence>
<sequence length="232" mass="26666">MNITCIALEDEFYAKVHLEACIVKTPFLELKGSFENALSAWEYLKNENIDLVISDIAMPDITGVAFLKNLSNPPLFIFVTANTEFAAESYELNVVDYVVKPYDYARFLKAATKAQNRLNNGQSHPTIMDFVSVRDGYKNIIIRFSEIFFVEGSKEYVTVYTAEKNILFRKSLIQMEQILPSEKFLRVQKSYIVNLDFVREVTTSKIIMKGGLQNIPVGPQYRPELFRRFGLE</sequence>
<feature type="domain" description="Response regulatory" evidence="2">
    <location>
        <begin position="4"/>
        <end position="115"/>
    </location>
</feature>
<dbReference type="AlphaFoldDB" id="A0A917HBB8"/>
<dbReference type="SMART" id="SM00850">
    <property type="entry name" value="LytTR"/>
    <property type="match status" value="1"/>
</dbReference>
<dbReference type="PANTHER" id="PTHR37299:SF1">
    <property type="entry name" value="STAGE 0 SPORULATION PROTEIN A HOMOLOG"/>
    <property type="match status" value="1"/>
</dbReference>
<dbReference type="InterPro" id="IPR046947">
    <property type="entry name" value="LytR-like"/>
</dbReference>
<reference evidence="4" key="2">
    <citation type="submission" date="2020-09" db="EMBL/GenBank/DDBJ databases">
        <authorList>
            <person name="Sun Q."/>
            <person name="Zhou Y."/>
        </authorList>
    </citation>
    <scope>NUCLEOTIDE SEQUENCE</scope>
    <source>
        <strain evidence="4">CGMCC 1.12195</strain>
    </source>
</reference>
<dbReference type="SMART" id="SM00448">
    <property type="entry name" value="REC"/>
    <property type="match status" value="1"/>
</dbReference>
<dbReference type="SUPFAM" id="SSF52172">
    <property type="entry name" value="CheY-like"/>
    <property type="match status" value="1"/>
</dbReference>
<feature type="modified residue" description="4-aspartylphosphate" evidence="1">
    <location>
        <position position="55"/>
    </location>
</feature>
<gene>
    <name evidence="4" type="ORF">GCM10007415_01400</name>
</gene>
<feature type="domain" description="HTH LytTR-type" evidence="3">
    <location>
        <begin position="131"/>
        <end position="231"/>
    </location>
</feature>
<dbReference type="Gene3D" id="3.40.50.2300">
    <property type="match status" value="1"/>
</dbReference>
<dbReference type="PROSITE" id="PS50930">
    <property type="entry name" value="HTH_LYTTR"/>
    <property type="match status" value="1"/>
</dbReference>
<dbReference type="InterPro" id="IPR011006">
    <property type="entry name" value="CheY-like_superfamily"/>
</dbReference>
<accession>A0A917HBB8</accession>
<dbReference type="Gene3D" id="2.40.50.1020">
    <property type="entry name" value="LytTr DNA-binding domain"/>
    <property type="match status" value="1"/>
</dbReference>
<dbReference type="Pfam" id="PF00072">
    <property type="entry name" value="Response_reg"/>
    <property type="match status" value="1"/>
</dbReference>
<dbReference type="Pfam" id="PF04397">
    <property type="entry name" value="LytTR"/>
    <property type="match status" value="1"/>
</dbReference>
<dbReference type="GO" id="GO:0003677">
    <property type="term" value="F:DNA binding"/>
    <property type="evidence" value="ECO:0007669"/>
    <property type="project" value="UniProtKB-KW"/>
</dbReference>
<evidence type="ECO:0000259" key="2">
    <source>
        <dbReference type="PROSITE" id="PS50110"/>
    </source>
</evidence>
<dbReference type="EMBL" id="BMER01000001">
    <property type="protein sequence ID" value="GGG73770.1"/>
    <property type="molecule type" value="Genomic_DNA"/>
</dbReference>
<dbReference type="Proteomes" id="UP000660862">
    <property type="component" value="Unassembled WGS sequence"/>
</dbReference>
<dbReference type="PANTHER" id="PTHR37299">
    <property type="entry name" value="TRANSCRIPTIONAL REGULATOR-RELATED"/>
    <property type="match status" value="1"/>
</dbReference>
<proteinExistence type="predicted"/>
<evidence type="ECO:0000259" key="3">
    <source>
        <dbReference type="PROSITE" id="PS50930"/>
    </source>
</evidence>
<dbReference type="GO" id="GO:0000156">
    <property type="term" value="F:phosphorelay response regulator activity"/>
    <property type="evidence" value="ECO:0007669"/>
    <property type="project" value="InterPro"/>
</dbReference>
<dbReference type="PROSITE" id="PS50110">
    <property type="entry name" value="RESPONSE_REGULATORY"/>
    <property type="match status" value="1"/>
</dbReference>
<dbReference type="RefSeq" id="WP_188504026.1">
    <property type="nucleotide sequence ID" value="NZ_BMER01000001.1"/>
</dbReference>
<keyword evidence="1" id="KW-0597">Phosphoprotein</keyword>
<reference evidence="4" key="1">
    <citation type="journal article" date="2014" name="Int. J. Syst. Evol. Microbiol.">
        <title>Complete genome sequence of Corynebacterium casei LMG S-19264T (=DSM 44701T), isolated from a smear-ripened cheese.</title>
        <authorList>
            <consortium name="US DOE Joint Genome Institute (JGI-PGF)"/>
            <person name="Walter F."/>
            <person name="Albersmeier A."/>
            <person name="Kalinowski J."/>
            <person name="Ruckert C."/>
        </authorList>
    </citation>
    <scope>NUCLEOTIDE SEQUENCE</scope>
    <source>
        <strain evidence="4">CGMCC 1.12195</strain>
    </source>
</reference>
<evidence type="ECO:0000313" key="5">
    <source>
        <dbReference type="Proteomes" id="UP000660862"/>
    </source>
</evidence>
<organism evidence="4 5">
    <name type="scientific">Parapedobacter pyrenivorans</name>
    <dbReference type="NCBI Taxonomy" id="1305674"/>
    <lineage>
        <taxon>Bacteria</taxon>
        <taxon>Pseudomonadati</taxon>
        <taxon>Bacteroidota</taxon>
        <taxon>Sphingobacteriia</taxon>
        <taxon>Sphingobacteriales</taxon>
        <taxon>Sphingobacteriaceae</taxon>
        <taxon>Parapedobacter</taxon>
    </lineage>
</organism>
<dbReference type="InterPro" id="IPR007492">
    <property type="entry name" value="LytTR_DNA-bd_dom"/>
</dbReference>
<name>A0A917HBB8_9SPHI</name>
<keyword evidence="4" id="KW-0238">DNA-binding</keyword>
<dbReference type="InterPro" id="IPR001789">
    <property type="entry name" value="Sig_transdc_resp-reg_receiver"/>
</dbReference>
<evidence type="ECO:0000313" key="4">
    <source>
        <dbReference type="EMBL" id="GGG73770.1"/>
    </source>
</evidence>
<protein>
    <submittedName>
        <fullName evidence="4">DNA-binding response regulator</fullName>
    </submittedName>
</protein>